<dbReference type="Proteomes" id="UP001595834">
    <property type="component" value="Unassembled WGS sequence"/>
</dbReference>
<keyword evidence="3" id="KW-1185">Reference proteome</keyword>
<reference evidence="3" key="1">
    <citation type="journal article" date="2019" name="Int. J. Syst. Evol. Microbiol.">
        <title>The Global Catalogue of Microorganisms (GCM) 10K type strain sequencing project: providing services to taxonomists for standard genome sequencing and annotation.</title>
        <authorList>
            <consortium name="The Broad Institute Genomics Platform"/>
            <consortium name="The Broad Institute Genome Sequencing Center for Infectious Disease"/>
            <person name="Wu L."/>
            <person name="Ma J."/>
        </authorList>
    </citation>
    <scope>NUCLEOTIDE SEQUENCE [LARGE SCALE GENOMIC DNA]</scope>
    <source>
        <strain evidence="3">CCM 7224</strain>
    </source>
</reference>
<sequence length="193" mass="20147">MHRTMEFALESTPSTPPSPGTSSGPQKQGCMVGLFWIDADNVHLGTPGAGTASDVLLTPDSLRVVGPVPREWPWSDVTAVEVVGAPVRSAGARWAGRAASVAAAALDVWVPGSPDEMTVAVSAGGDRVETTVLSGAATAYSRREVDLSRALLARFVDGTSSPAVLSDWWSAAEQGVLHSRGREAVLEEWLAAQ</sequence>
<organism evidence="2 3">
    <name type="scientific">Streptomyces mauvecolor</name>
    <dbReference type="NCBI Taxonomy" id="58345"/>
    <lineage>
        <taxon>Bacteria</taxon>
        <taxon>Bacillati</taxon>
        <taxon>Actinomycetota</taxon>
        <taxon>Actinomycetes</taxon>
        <taxon>Kitasatosporales</taxon>
        <taxon>Streptomycetaceae</taxon>
        <taxon>Streptomyces</taxon>
    </lineage>
</organism>
<accession>A0ABV9UP87</accession>
<feature type="region of interest" description="Disordered" evidence="1">
    <location>
        <begin position="1"/>
        <end position="27"/>
    </location>
</feature>
<proteinExistence type="predicted"/>
<comment type="caution">
    <text evidence="2">The sequence shown here is derived from an EMBL/GenBank/DDBJ whole genome shotgun (WGS) entry which is preliminary data.</text>
</comment>
<dbReference type="RefSeq" id="WP_344371640.1">
    <property type="nucleotide sequence ID" value="NZ_BAAASQ010000004.1"/>
</dbReference>
<evidence type="ECO:0000313" key="3">
    <source>
        <dbReference type="Proteomes" id="UP001595834"/>
    </source>
</evidence>
<protein>
    <submittedName>
        <fullName evidence="2">Uncharacterized protein</fullName>
    </submittedName>
</protein>
<evidence type="ECO:0000256" key="1">
    <source>
        <dbReference type="SAM" id="MobiDB-lite"/>
    </source>
</evidence>
<gene>
    <name evidence="2" type="ORF">ACFPFX_18585</name>
</gene>
<name>A0ABV9UP87_9ACTN</name>
<dbReference type="EMBL" id="JBHSIZ010000018">
    <property type="protein sequence ID" value="MFC4958295.1"/>
    <property type="molecule type" value="Genomic_DNA"/>
</dbReference>
<evidence type="ECO:0000313" key="2">
    <source>
        <dbReference type="EMBL" id="MFC4958295.1"/>
    </source>
</evidence>